<evidence type="ECO:0000256" key="4">
    <source>
        <dbReference type="ARBA" id="ARBA00011881"/>
    </source>
</evidence>
<comment type="similarity">
    <text evidence="3">Belongs to the hyi family.</text>
</comment>
<dbReference type="EC" id="5.1.3.30" evidence="11"/>
<comment type="caution">
    <text evidence="14">The sequence shown here is derived from an EMBL/GenBank/DDBJ whole genome shotgun (WGS) entry which is preliminary data.</text>
</comment>
<evidence type="ECO:0000256" key="10">
    <source>
        <dbReference type="ARBA" id="ARBA00059907"/>
    </source>
</evidence>
<dbReference type="Pfam" id="PF01261">
    <property type="entry name" value="AP_endonuc_2"/>
    <property type="match status" value="1"/>
</dbReference>
<evidence type="ECO:0000256" key="9">
    <source>
        <dbReference type="ARBA" id="ARBA00052403"/>
    </source>
</evidence>
<comment type="subunit">
    <text evidence="4">Homotetramer.</text>
</comment>
<evidence type="ECO:0000256" key="5">
    <source>
        <dbReference type="ARBA" id="ARBA00022723"/>
    </source>
</evidence>
<dbReference type="InterPro" id="IPR013022">
    <property type="entry name" value="Xyl_isomerase-like_TIM-brl"/>
</dbReference>
<comment type="cofactor">
    <cofactor evidence="1">
        <name>Mn(2+)</name>
        <dbReference type="ChEBI" id="CHEBI:29035"/>
    </cofactor>
</comment>
<evidence type="ECO:0000256" key="7">
    <source>
        <dbReference type="ARBA" id="ARBA00023235"/>
    </source>
</evidence>
<keyword evidence="5" id="KW-0479">Metal-binding</keyword>
<keyword evidence="8" id="KW-0170">Cobalt</keyword>
<dbReference type="EMBL" id="ATAY01000063">
    <property type="protein sequence ID" value="EPR10350.1"/>
    <property type="molecule type" value="Genomic_DNA"/>
</dbReference>
<dbReference type="STRING" id="1330534.L323_12910"/>
<comment type="function">
    <text evidence="10">Involved in the biosynthesis of D-psicose. Catalyzes the reversible epimerization of D-fructose at the C3 position to yield D-psicose. The enzyme is highly specific for D-psicose and shows very low activity with D-tagatose.</text>
</comment>
<dbReference type="OrthoDB" id="9786584at2"/>
<name>U4R0X7_9FIRM</name>
<dbReference type="Gene3D" id="3.20.20.150">
    <property type="entry name" value="Divalent-metal-dependent TIM barrel enzymes"/>
    <property type="match status" value="1"/>
</dbReference>
<evidence type="ECO:0000256" key="1">
    <source>
        <dbReference type="ARBA" id="ARBA00001936"/>
    </source>
</evidence>
<dbReference type="PANTHER" id="PTHR12110:SF41">
    <property type="entry name" value="INOSOSE DEHYDRATASE"/>
    <property type="match status" value="1"/>
</dbReference>
<dbReference type="InterPro" id="IPR036237">
    <property type="entry name" value="Xyl_isomerase-like_sf"/>
</dbReference>
<dbReference type="AlphaFoldDB" id="U4R0X7"/>
<dbReference type="GO" id="GO:0016857">
    <property type="term" value="F:racemase and epimerase activity, acting on carbohydrates and derivatives"/>
    <property type="evidence" value="ECO:0007669"/>
    <property type="project" value="UniProtKB-ARBA"/>
</dbReference>
<dbReference type="FunFam" id="3.20.20.150:FF:000022">
    <property type="entry name" value="D-psicose 3-epimerase"/>
    <property type="match status" value="1"/>
</dbReference>
<dbReference type="Proteomes" id="UP000016860">
    <property type="component" value="Unassembled WGS sequence"/>
</dbReference>
<evidence type="ECO:0000256" key="8">
    <source>
        <dbReference type="ARBA" id="ARBA00023285"/>
    </source>
</evidence>
<organism evidence="14 15">
    <name type="scientific">Ruminiclostridium papyrosolvens C7</name>
    <dbReference type="NCBI Taxonomy" id="1330534"/>
    <lineage>
        <taxon>Bacteria</taxon>
        <taxon>Bacillati</taxon>
        <taxon>Bacillota</taxon>
        <taxon>Clostridia</taxon>
        <taxon>Eubacteriales</taxon>
        <taxon>Oscillospiraceae</taxon>
        <taxon>Ruminiclostridium</taxon>
    </lineage>
</organism>
<evidence type="ECO:0000256" key="2">
    <source>
        <dbReference type="ARBA" id="ARBA00001941"/>
    </source>
</evidence>
<evidence type="ECO:0000313" key="14">
    <source>
        <dbReference type="EMBL" id="EPR10350.1"/>
    </source>
</evidence>
<evidence type="ECO:0000256" key="11">
    <source>
        <dbReference type="ARBA" id="ARBA00066360"/>
    </source>
</evidence>
<dbReference type="GO" id="GO:0050897">
    <property type="term" value="F:cobalt ion binding"/>
    <property type="evidence" value="ECO:0007669"/>
    <property type="project" value="UniProtKB-ARBA"/>
</dbReference>
<reference evidence="14 15" key="1">
    <citation type="journal article" date="2013" name="Genome Announc.">
        <title>Draft Genome Sequence of the Cellulolytic Bacterium Clostridium papyrosolvens C7 (ATCC 700395).</title>
        <authorList>
            <person name="Zepeda V."/>
            <person name="Dassa B."/>
            <person name="Borovok I."/>
            <person name="Lamed R."/>
            <person name="Bayer E.A."/>
            <person name="Cate J.H."/>
        </authorList>
    </citation>
    <scope>NUCLEOTIDE SEQUENCE [LARGE SCALE GENOMIC DNA]</scope>
    <source>
        <strain evidence="14 15">C7</strain>
    </source>
</reference>
<dbReference type="PATRIC" id="fig|1330534.3.peg.2558"/>
<accession>U4R0X7</accession>
<dbReference type="PANTHER" id="PTHR12110">
    <property type="entry name" value="HYDROXYPYRUVATE ISOMERASE"/>
    <property type="match status" value="1"/>
</dbReference>
<protein>
    <recommendedName>
        <fullName evidence="12">D-psicose 3-epimerase</fullName>
        <ecNumber evidence="11">5.1.3.30</ecNumber>
    </recommendedName>
</protein>
<feature type="domain" description="Xylose isomerase-like TIM barrel" evidence="13">
    <location>
        <begin position="23"/>
        <end position="246"/>
    </location>
</feature>
<dbReference type="GO" id="GO:0030145">
    <property type="term" value="F:manganese ion binding"/>
    <property type="evidence" value="ECO:0007669"/>
    <property type="project" value="UniProtKB-ARBA"/>
</dbReference>
<comment type="cofactor">
    <cofactor evidence="2">
        <name>Co(2+)</name>
        <dbReference type="ChEBI" id="CHEBI:48828"/>
    </cofactor>
</comment>
<dbReference type="RefSeq" id="WP_020816056.1">
    <property type="nucleotide sequence ID" value="NZ_ATAY01000063.1"/>
</dbReference>
<dbReference type="SUPFAM" id="SSF51658">
    <property type="entry name" value="Xylose isomerase-like"/>
    <property type="match status" value="1"/>
</dbReference>
<keyword evidence="7" id="KW-0413">Isomerase</keyword>
<evidence type="ECO:0000256" key="3">
    <source>
        <dbReference type="ARBA" id="ARBA00005962"/>
    </source>
</evidence>
<evidence type="ECO:0000256" key="6">
    <source>
        <dbReference type="ARBA" id="ARBA00023211"/>
    </source>
</evidence>
<gene>
    <name evidence="14" type="ORF">L323_12910</name>
</gene>
<sequence length="291" mass="32503">MKYGIYYAYWERQWGGEYLPYVERVAGLGFDILEISCASLLEMSERQIDDLRHAKDNHGITLTGGYGPKASENIASDNPAVVDNALRFWNKTFKILERLDISMVGGGLYSYWPVDYSNTIDKEADLVRSIHGVKKMAAMAADYGITLGMEVLNRFEGYLLNTAAEGVEFIKAVDSPNVKLMLDTFHMNIEEDSLGDAIRTAGKYLGHFHTGECNRRVPGKGRIPWQEIGCALRDIGYNDAVVMEPFVLMGGQVGSDIKVWRDLSEGASSEQLDMNAKEALEFTKHVFEGGF</sequence>
<keyword evidence="6" id="KW-0464">Manganese</keyword>
<comment type="catalytic activity">
    <reaction evidence="9">
        <text>D-allulose = keto-D-fructose</text>
        <dbReference type="Rhea" id="RHEA:42360"/>
        <dbReference type="ChEBI" id="CHEBI:27605"/>
        <dbReference type="ChEBI" id="CHEBI:48095"/>
        <dbReference type="EC" id="5.1.3.30"/>
    </reaction>
</comment>
<dbReference type="InterPro" id="IPR050312">
    <property type="entry name" value="IolE/XylAMocC-like"/>
</dbReference>
<evidence type="ECO:0000256" key="12">
    <source>
        <dbReference type="ARBA" id="ARBA00074544"/>
    </source>
</evidence>
<evidence type="ECO:0000259" key="13">
    <source>
        <dbReference type="Pfam" id="PF01261"/>
    </source>
</evidence>
<proteinExistence type="inferred from homology"/>
<evidence type="ECO:0000313" key="15">
    <source>
        <dbReference type="Proteomes" id="UP000016860"/>
    </source>
</evidence>